<evidence type="ECO:0000256" key="6">
    <source>
        <dbReference type="ARBA" id="ARBA00023136"/>
    </source>
</evidence>
<dbReference type="InterPro" id="IPR003399">
    <property type="entry name" value="Mce/MlaD"/>
</dbReference>
<evidence type="ECO:0000259" key="7">
    <source>
        <dbReference type="Pfam" id="PF02470"/>
    </source>
</evidence>
<evidence type="ECO:0000256" key="3">
    <source>
        <dbReference type="ARBA" id="ARBA00022519"/>
    </source>
</evidence>
<evidence type="ECO:0000256" key="2">
    <source>
        <dbReference type="ARBA" id="ARBA00022475"/>
    </source>
</evidence>
<evidence type="ECO:0000313" key="9">
    <source>
        <dbReference type="Proteomes" id="UP001062901"/>
    </source>
</evidence>
<keyword evidence="4" id="KW-0812">Transmembrane</keyword>
<dbReference type="Pfam" id="PF02470">
    <property type="entry name" value="MlaD"/>
    <property type="match status" value="1"/>
</dbReference>
<keyword evidence="6" id="KW-0472">Membrane</keyword>
<proteinExistence type="predicted"/>
<organism evidence="8 9">
    <name type="scientific">Saccharibacter floricola DSM 15669</name>
    <dbReference type="NCBI Taxonomy" id="1123227"/>
    <lineage>
        <taxon>Bacteria</taxon>
        <taxon>Pseudomonadati</taxon>
        <taxon>Pseudomonadota</taxon>
        <taxon>Alphaproteobacteria</taxon>
        <taxon>Acetobacterales</taxon>
        <taxon>Acetobacteraceae</taxon>
        <taxon>Saccharibacter</taxon>
    </lineage>
</organism>
<gene>
    <name evidence="8" type="ORF">AA15669_1001</name>
</gene>
<reference evidence="8" key="1">
    <citation type="submission" date="2013-04" db="EMBL/GenBank/DDBJ databases">
        <title>The genome sequencing project of 58 acetic acid bacteria.</title>
        <authorList>
            <person name="Okamoto-Kainuma A."/>
            <person name="Ishikawa M."/>
            <person name="Umino S."/>
            <person name="Koizumi Y."/>
            <person name="Shiwa Y."/>
            <person name="Yoshikawa H."/>
            <person name="Matsutani M."/>
            <person name="Matsushita K."/>
        </authorList>
    </citation>
    <scope>NUCLEOTIDE SEQUENCE</scope>
    <source>
        <strain evidence="8">DSM 15669</strain>
    </source>
</reference>
<keyword evidence="9" id="KW-1185">Reference proteome</keyword>
<keyword evidence="3" id="KW-0997">Cell inner membrane</keyword>
<dbReference type="Proteomes" id="UP001062901">
    <property type="component" value="Unassembled WGS sequence"/>
</dbReference>
<protein>
    <submittedName>
        <fullName evidence="8">Paraquat-inducible protein B</fullName>
    </submittedName>
</protein>
<evidence type="ECO:0000313" key="8">
    <source>
        <dbReference type="EMBL" id="GBQ06593.1"/>
    </source>
</evidence>
<name>A0ABQ0NYG8_9PROT</name>
<dbReference type="InterPro" id="IPR051800">
    <property type="entry name" value="PqiA-PqiB_transport"/>
</dbReference>
<dbReference type="PANTHER" id="PTHR30462:SF2">
    <property type="entry name" value="INTERMEMBRANE TRANSPORT PROTEIN PQIB"/>
    <property type="match status" value="1"/>
</dbReference>
<evidence type="ECO:0000256" key="1">
    <source>
        <dbReference type="ARBA" id="ARBA00004533"/>
    </source>
</evidence>
<evidence type="ECO:0000256" key="5">
    <source>
        <dbReference type="ARBA" id="ARBA00022989"/>
    </source>
</evidence>
<dbReference type="EMBL" id="BAQD01000014">
    <property type="protein sequence ID" value="GBQ06593.1"/>
    <property type="molecule type" value="Genomic_DNA"/>
</dbReference>
<comment type="caution">
    <text evidence="8">The sequence shown here is derived from an EMBL/GenBank/DDBJ whole genome shotgun (WGS) entry which is preliminary data.</text>
</comment>
<evidence type="ECO:0000256" key="4">
    <source>
        <dbReference type="ARBA" id="ARBA00022692"/>
    </source>
</evidence>
<keyword evidence="5" id="KW-1133">Transmembrane helix</keyword>
<dbReference type="PANTHER" id="PTHR30462">
    <property type="entry name" value="INTERMEMBRANE TRANSPORT PROTEIN PQIB-RELATED"/>
    <property type="match status" value="1"/>
</dbReference>
<sequence>MPQGGEGPILLQVFVRAPYDHYLKVDSRFWNVSGMQVGFGAGGLQVRLQSLQTLFTGGLAFGRSSYSRGIDAPEAEANAVFRLYDSPEEADNTRYRQRVRVATYVDSSIGGLTEGSKVTMFGMQIGIVTGVHLELNTPRTGPRVRVDMQIEPGRVAEDDNVHPGYSQKVLSDFVARGLHASVQNVSFLTGESMVALGFTHSGKPGELHYEGGVAILPNEPGGMDGILQSVSTVADKVSNMPLEQIGDHINALLADTDERVRSPQLTQSMIALQGSLSALNRLMDHADEHLPALLNNMNTTIEQARTLMAAYSGDTDFHRNLGTLVQQLTQASRSIHQLTQYLDHHPSALITGRRH</sequence>
<comment type="subcellular location">
    <subcellularLocation>
        <location evidence="1">Cell inner membrane</location>
    </subcellularLocation>
</comment>
<keyword evidence="2" id="KW-1003">Cell membrane</keyword>
<feature type="domain" description="Mce/MlaD" evidence="7">
    <location>
        <begin position="104"/>
        <end position="196"/>
    </location>
</feature>
<accession>A0ABQ0NYG8</accession>